<dbReference type="SUPFAM" id="SSF53955">
    <property type="entry name" value="Lysozyme-like"/>
    <property type="match status" value="1"/>
</dbReference>
<evidence type="ECO:0000313" key="4">
    <source>
        <dbReference type="Proteomes" id="UP001190825"/>
    </source>
</evidence>
<dbReference type="InterPro" id="IPR023346">
    <property type="entry name" value="Lysozyme-like_dom_sf"/>
</dbReference>
<feature type="region of interest" description="Disordered" evidence="1">
    <location>
        <begin position="229"/>
        <end position="259"/>
    </location>
</feature>
<dbReference type="RefSeq" id="WP_012061705.1">
    <property type="nucleotide sequence ID" value="NZ_ATYC01000008.1"/>
</dbReference>
<dbReference type="InterPro" id="IPR036366">
    <property type="entry name" value="PGBDSf"/>
</dbReference>
<dbReference type="EMBL" id="CABFNB010000125">
    <property type="protein sequence ID" value="VTZ64348.1"/>
    <property type="molecule type" value="Genomic_DNA"/>
</dbReference>
<dbReference type="PANTHER" id="PTHR34408">
    <property type="entry name" value="FAMILY PROTEIN, PUTATIVE-RELATED"/>
    <property type="match status" value="1"/>
</dbReference>
<reference evidence="2 4" key="2">
    <citation type="journal article" date="2018" name="FEMS Microbiol. Ecol.">
        <title>Co-invading symbiotic mutualists of Medicago polymorpha retain high ancestral diversity and contain diverse accessory genomes.</title>
        <authorList>
            <person name="Porter S.S."/>
            <person name="Faber-Hammond J.J."/>
            <person name="Friesen M.L."/>
        </authorList>
    </citation>
    <scope>NUCLEOTIDE SEQUENCE [LARGE SCALE GENOMIC DNA]</scope>
    <source>
        <strain evidence="2 4">Str16</strain>
    </source>
</reference>
<organism evidence="3">
    <name type="scientific">Sinorhizobium medicae</name>
    <dbReference type="NCBI Taxonomy" id="110321"/>
    <lineage>
        <taxon>Bacteria</taxon>
        <taxon>Pseudomonadati</taxon>
        <taxon>Pseudomonadota</taxon>
        <taxon>Alphaproteobacteria</taxon>
        <taxon>Hyphomicrobiales</taxon>
        <taxon>Rhizobiaceae</taxon>
        <taxon>Sinorhizobium/Ensifer group</taxon>
        <taxon>Sinorhizobium</taxon>
    </lineage>
</organism>
<dbReference type="AlphaFoldDB" id="A0A508X3E6"/>
<dbReference type="PANTHER" id="PTHR34408:SF2">
    <property type="entry name" value="CELL WALL-BINDING PROTEIN YWSB"/>
    <property type="match status" value="1"/>
</dbReference>
<proteinExistence type="predicted"/>
<dbReference type="Proteomes" id="UP000507954">
    <property type="component" value="Unassembled WGS sequence"/>
</dbReference>
<dbReference type="Gene3D" id="1.10.530.10">
    <property type="match status" value="1"/>
</dbReference>
<evidence type="ECO:0000256" key="1">
    <source>
        <dbReference type="SAM" id="MobiDB-lite"/>
    </source>
</evidence>
<sequence>MSAITVQHVRAAAKGKVNESNLASVLARWVRGSIRDGPAAPSRPGFAQLMHESGDFRYDREICGPTPAQQCYDTRTDLGNTPAKDGDGHLYRGRAGMQLTGKDNYRQFRNWCCAAGLDCLDFVKDPDAVNTGPWEGLMPMFYWATRNLNRWADEGDAETITKKINGGKNSLADRLDRLARMSLVLFEYRADNVLQFQADERLQVDGDVGPKTRAAMHKALVALTPGEAARPEVKAAPGTEEKPVTITPRGLDACGSRKR</sequence>
<evidence type="ECO:0000313" key="3">
    <source>
        <dbReference type="EMBL" id="VTZ64348.1"/>
    </source>
</evidence>
<reference evidence="2" key="1">
    <citation type="submission" date="2017-04" db="EMBL/GenBank/DDBJ databases">
        <authorList>
            <person name="Porter S."/>
            <person name="Friesen M.L."/>
            <person name="Faber-Hammond J."/>
        </authorList>
    </citation>
    <scope>NUCLEOTIDE SEQUENCE</scope>
    <source>
        <strain evidence="2">Str16</strain>
    </source>
</reference>
<dbReference type="InterPro" id="IPR052354">
    <property type="entry name" value="Cell_Wall_Dynamics_Protein"/>
</dbReference>
<feature type="compositionally biased region" description="Basic and acidic residues" evidence="1">
    <location>
        <begin position="229"/>
        <end position="243"/>
    </location>
</feature>
<evidence type="ECO:0000313" key="2">
    <source>
        <dbReference type="EMBL" id="PLT95995.1"/>
    </source>
</evidence>
<reference evidence="3" key="3">
    <citation type="submission" date="2019-06" db="EMBL/GenBank/DDBJ databases">
        <authorList>
            <person name="Le Quere A."/>
            <person name="Colella S."/>
        </authorList>
    </citation>
    <scope>NUCLEOTIDE SEQUENCE</scope>
    <source>
        <strain evidence="3">EmedicaeMD41</strain>
    </source>
</reference>
<dbReference type="Gene3D" id="1.10.101.10">
    <property type="entry name" value="PGBD-like superfamily/PGBD"/>
    <property type="match status" value="1"/>
</dbReference>
<dbReference type="Proteomes" id="UP001190825">
    <property type="component" value="Unassembled WGS sequence"/>
</dbReference>
<dbReference type="EMBL" id="NBUC01000147">
    <property type="protein sequence ID" value="PLT95995.1"/>
    <property type="molecule type" value="Genomic_DNA"/>
</dbReference>
<name>A0A508X3E6_9HYPH</name>
<gene>
    <name evidence="2" type="ORF">BMJ33_28925</name>
    <name evidence="3" type="ORF">EMEDMD4_570228</name>
</gene>
<protein>
    <submittedName>
        <fullName evidence="2 3">Chitinase</fullName>
    </submittedName>
</protein>
<accession>A0A508X3E6</accession>
<keyword evidence="4" id="KW-1185">Reference proteome</keyword>